<feature type="repeat" description="Solcar" evidence="9">
    <location>
        <begin position="163"/>
        <end position="278"/>
    </location>
</feature>
<dbReference type="SUPFAM" id="SSF103506">
    <property type="entry name" value="Mitochondrial carrier"/>
    <property type="match status" value="1"/>
</dbReference>
<evidence type="ECO:0000313" key="14">
    <source>
        <dbReference type="Proteomes" id="UP001360560"/>
    </source>
</evidence>
<dbReference type="PROSITE" id="PS50920">
    <property type="entry name" value="SOLCAR"/>
    <property type="match status" value="3"/>
</dbReference>
<dbReference type="Proteomes" id="UP001360560">
    <property type="component" value="Unassembled WGS sequence"/>
</dbReference>
<evidence type="ECO:0000256" key="11">
    <source>
        <dbReference type="SAM" id="MobiDB-lite"/>
    </source>
</evidence>
<proteinExistence type="inferred from homology"/>
<dbReference type="Pfam" id="PF00153">
    <property type="entry name" value="Mito_carr"/>
    <property type="match status" value="3"/>
</dbReference>
<keyword evidence="7" id="KW-0496">Mitochondrion</keyword>
<organism evidence="13 14">
    <name type="scientific">Saccharomycopsis crataegensis</name>
    <dbReference type="NCBI Taxonomy" id="43959"/>
    <lineage>
        <taxon>Eukaryota</taxon>
        <taxon>Fungi</taxon>
        <taxon>Dikarya</taxon>
        <taxon>Ascomycota</taxon>
        <taxon>Saccharomycotina</taxon>
        <taxon>Saccharomycetes</taxon>
        <taxon>Saccharomycopsidaceae</taxon>
        <taxon>Saccharomycopsis</taxon>
    </lineage>
</organism>
<dbReference type="InterPro" id="IPR002067">
    <property type="entry name" value="MCP"/>
</dbReference>
<dbReference type="RefSeq" id="XP_064853735.1">
    <property type="nucleotide sequence ID" value="XM_064997663.1"/>
</dbReference>
<accession>A0AAV5QPX1</accession>
<protein>
    <submittedName>
        <fullName evidence="13">Coenzyme A transporter</fullName>
    </submittedName>
</protein>
<dbReference type="InterPro" id="IPR018108">
    <property type="entry name" value="MCP_transmembrane"/>
</dbReference>
<keyword evidence="4" id="KW-0677">Repeat</keyword>
<feature type="repeat" description="Solcar" evidence="9">
    <location>
        <begin position="311"/>
        <end position="399"/>
    </location>
</feature>
<dbReference type="Gene3D" id="1.50.40.10">
    <property type="entry name" value="Mitochondrial carrier domain"/>
    <property type="match status" value="1"/>
</dbReference>
<keyword evidence="8 9" id="KW-0472">Membrane</keyword>
<evidence type="ECO:0000256" key="5">
    <source>
        <dbReference type="ARBA" id="ARBA00022792"/>
    </source>
</evidence>
<comment type="caution">
    <text evidence="13">The sequence shown here is derived from an EMBL/GenBank/DDBJ whole genome shotgun (WGS) entry which is preliminary data.</text>
</comment>
<gene>
    <name evidence="13" type="ORF">DASC09_040640</name>
</gene>
<evidence type="ECO:0000313" key="13">
    <source>
        <dbReference type="EMBL" id="GMM36739.1"/>
    </source>
</evidence>
<name>A0AAV5QPX1_9ASCO</name>
<keyword evidence="3 9" id="KW-0812">Transmembrane</keyword>
<keyword evidence="2 10" id="KW-0813">Transport</keyword>
<comment type="subcellular location">
    <subcellularLocation>
        <location evidence="1">Mitochondrion inner membrane</location>
        <topology evidence="1">Multi-pass membrane protein</topology>
    </subcellularLocation>
</comment>
<evidence type="ECO:0000256" key="3">
    <source>
        <dbReference type="ARBA" id="ARBA00022692"/>
    </source>
</evidence>
<evidence type="ECO:0000256" key="4">
    <source>
        <dbReference type="ARBA" id="ARBA00022737"/>
    </source>
</evidence>
<comment type="similarity">
    <text evidence="10">Belongs to the mitochondrial carrier (TC 2.A.29) family.</text>
</comment>
<evidence type="ECO:0000256" key="1">
    <source>
        <dbReference type="ARBA" id="ARBA00004448"/>
    </source>
</evidence>
<dbReference type="GeneID" id="90074714"/>
<dbReference type="GO" id="GO:0005743">
    <property type="term" value="C:mitochondrial inner membrane"/>
    <property type="evidence" value="ECO:0007669"/>
    <property type="project" value="UniProtKB-SubCell"/>
</dbReference>
<dbReference type="GO" id="GO:0055085">
    <property type="term" value="P:transmembrane transport"/>
    <property type="evidence" value="ECO:0007669"/>
    <property type="project" value="InterPro"/>
</dbReference>
<evidence type="ECO:0000256" key="2">
    <source>
        <dbReference type="ARBA" id="ARBA00022448"/>
    </source>
</evidence>
<reference evidence="13 14" key="1">
    <citation type="journal article" date="2023" name="Elife">
        <title>Identification of key yeast species and microbe-microbe interactions impacting larval growth of Drosophila in the wild.</title>
        <authorList>
            <person name="Mure A."/>
            <person name="Sugiura Y."/>
            <person name="Maeda R."/>
            <person name="Honda K."/>
            <person name="Sakurai N."/>
            <person name="Takahashi Y."/>
            <person name="Watada M."/>
            <person name="Katoh T."/>
            <person name="Gotoh A."/>
            <person name="Gotoh Y."/>
            <person name="Taniguchi I."/>
            <person name="Nakamura K."/>
            <person name="Hayashi T."/>
            <person name="Katayama T."/>
            <person name="Uemura T."/>
            <person name="Hattori Y."/>
        </authorList>
    </citation>
    <scope>NUCLEOTIDE SEQUENCE [LARGE SCALE GENOMIC DNA]</scope>
    <source>
        <strain evidence="13 14">SC-9</strain>
    </source>
</reference>
<sequence length="402" mass="44774">MSPSISTDLNDDASLPSSSPQQSPKLTSYNIEHPAVTATKPTIIAASTKNSTAIRHNVDKTSLHYVTLTALAGGIAGCSAKSLIAPLDRIKILFQTSNPEFKEFSSSYFGLSKAAKKIFHNDGFVGFFQGHSVTLIRIFPYAAIKFVAYEQIRNLLIPSDVYETNGRRLLAGSISGIISVFCTYPLDLLRVRMAFDTKYRDQHPQKRIMNGRLLNTFASIINEPTKYQSSKIATISSSKLYHKLLGTTNFYRGFSPTIIGMIPYAGVSFWTHDFVHDIFRSKILSKFTVDYSNCSTNNTMQKESHDHRPPLKAWAQLIAGGVAGLVSQTASYPFEVIRRRLQVGAVTNDGKYYSMVQMAKIIHGERGLKGFYVGLSIGYIKVIPMVACSFFVYERMKYFLGI</sequence>
<evidence type="ECO:0000256" key="6">
    <source>
        <dbReference type="ARBA" id="ARBA00022989"/>
    </source>
</evidence>
<dbReference type="AlphaFoldDB" id="A0AAV5QPX1"/>
<evidence type="ECO:0000256" key="7">
    <source>
        <dbReference type="ARBA" id="ARBA00023128"/>
    </source>
</evidence>
<evidence type="ECO:0000256" key="8">
    <source>
        <dbReference type="ARBA" id="ARBA00023136"/>
    </source>
</evidence>
<feature type="region of interest" description="Disordered" evidence="11">
    <location>
        <begin position="1"/>
        <end position="26"/>
    </location>
</feature>
<dbReference type="PANTHER" id="PTHR24089">
    <property type="entry name" value="SOLUTE CARRIER FAMILY 25"/>
    <property type="match status" value="1"/>
</dbReference>
<dbReference type="EMBL" id="BTFZ01000011">
    <property type="protein sequence ID" value="GMM36739.1"/>
    <property type="molecule type" value="Genomic_DNA"/>
</dbReference>
<feature type="compositionally biased region" description="Low complexity" evidence="11">
    <location>
        <begin position="14"/>
        <end position="24"/>
    </location>
</feature>
<dbReference type="PRINTS" id="PR00926">
    <property type="entry name" value="MITOCARRIER"/>
</dbReference>
<evidence type="ECO:0000256" key="12">
    <source>
        <dbReference type="SAM" id="Phobius"/>
    </source>
</evidence>
<evidence type="ECO:0000256" key="9">
    <source>
        <dbReference type="PROSITE-ProRule" id="PRU00282"/>
    </source>
</evidence>
<feature type="transmembrane region" description="Helical" evidence="12">
    <location>
        <begin position="371"/>
        <end position="393"/>
    </location>
</feature>
<keyword evidence="5" id="KW-0999">Mitochondrion inner membrane</keyword>
<feature type="repeat" description="Solcar" evidence="9">
    <location>
        <begin position="64"/>
        <end position="155"/>
    </location>
</feature>
<dbReference type="InterPro" id="IPR023395">
    <property type="entry name" value="MCP_dom_sf"/>
</dbReference>
<keyword evidence="14" id="KW-1185">Reference proteome</keyword>
<evidence type="ECO:0000256" key="10">
    <source>
        <dbReference type="RuleBase" id="RU000488"/>
    </source>
</evidence>
<keyword evidence="6 12" id="KW-1133">Transmembrane helix</keyword>